<evidence type="ECO:0000256" key="4">
    <source>
        <dbReference type="ARBA" id="ARBA00022692"/>
    </source>
</evidence>
<feature type="transmembrane region" description="Helical" evidence="7">
    <location>
        <begin position="228"/>
        <end position="249"/>
    </location>
</feature>
<sequence>MLVLLVGTVAMLYPLLWVVTIALKGSNDIFSTTPDWFPKEFHFENFVKGTEQIHFWRTFGNSIFIAIVSTIGQVASSILVGYGLSRLRFPGRKLWFSCFVGSLMLPGFVGLVPVFHLFSALGWYNTWLPLIVPAYFGNPTFTFLFIQFLGTIPKSFDEAAKMDGAGDRQILWRILVPMAMPVVITIIIFSFNGAWNQYLEPLIYVVDQSKWTLSVALASFASNWTTQWNYFMAADLIYMLPMLIVFFLGQKYFMQGLGSVNSAGLK</sequence>
<comment type="subcellular location">
    <subcellularLocation>
        <location evidence="1 7">Cell membrane</location>
        <topology evidence="1 7">Multi-pass membrane protein</topology>
    </subcellularLocation>
</comment>
<dbReference type="PANTHER" id="PTHR43744">
    <property type="entry name" value="ABC TRANSPORTER PERMEASE PROTEIN MG189-RELATED-RELATED"/>
    <property type="match status" value="1"/>
</dbReference>
<evidence type="ECO:0000256" key="3">
    <source>
        <dbReference type="ARBA" id="ARBA00022475"/>
    </source>
</evidence>
<evidence type="ECO:0000256" key="7">
    <source>
        <dbReference type="RuleBase" id="RU363032"/>
    </source>
</evidence>
<protein>
    <submittedName>
        <fullName evidence="9">ABC transporter permease subunit</fullName>
    </submittedName>
</protein>
<dbReference type="InterPro" id="IPR035906">
    <property type="entry name" value="MetI-like_sf"/>
</dbReference>
<reference evidence="9 10" key="1">
    <citation type="submission" date="2020-01" db="EMBL/GenBank/DDBJ databases">
        <title>Paenibacillus soybeanensis sp. nov. isolated from the nodules of soybean (Glycine max(L.) Merr).</title>
        <authorList>
            <person name="Wang H."/>
        </authorList>
    </citation>
    <scope>NUCLEOTIDE SEQUENCE [LARGE SCALE GENOMIC DNA]</scope>
    <source>
        <strain evidence="9 10">T1</strain>
    </source>
</reference>
<comment type="caution">
    <text evidence="9">The sequence shown here is derived from an EMBL/GenBank/DDBJ whole genome shotgun (WGS) entry which is preliminary data.</text>
</comment>
<keyword evidence="10" id="KW-1185">Reference proteome</keyword>
<dbReference type="Proteomes" id="UP000665561">
    <property type="component" value="Unassembled WGS sequence"/>
</dbReference>
<evidence type="ECO:0000256" key="6">
    <source>
        <dbReference type="ARBA" id="ARBA00023136"/>
    </source>
</evidence>
<dbReference type="Gene3D" id="1.10.3720.10">
    <property type="entry name" value="MetI-like"/>
    <property type="match status" value="1"/>
</dbReference>
<gene>
    <name evidence="9" type="ORF">GT019_07525</name>
</gene>
<keyword evidence="2 7" id="KW-0813">Transport</keyword>
<keyword evidence="6 7" id="KW-0472">Membrane</keyword>
<evidence type="ECO:0000313" key="9">
    <source>
        <dbReference type="EMBL" id="NBD23716.1"/>
    </source>
</evidence>
<feature type="transmembrane region" description="Helical" evidence="7">
    <location>
        <begin position="127"/>
        <end position="149"/>
    </location>
</feature>
<dbReference type="EMBL" id="JAAAMV010000003">
    <property type="protein sequence ID" value="NBD23716.1"/>
    <property type="molecule type" value="Genomic_DNA"/>
</dbReference>
<dbReference type="PANTHER" id="PTHR43744:SF6">
    <property type="entry name" value="ABC TRANSPORTER PERMEASE PROTEIN YESQ-RELATED"/>
    <property type="match status" value="1"/>
</dbReference>
<evidence type="ECO:0000313" key="10">
    <source>
        <dbReference type="Proteomes" id="UP000665561"/>
    </source>
</evidence>
<dbReference type="PROSITE" id="PS50928">
    <property type="entry name" value="ABC_TM1"/>
    <property type="match status" value="1"/>
</dbReference>
<proteinExistence type="inferred from homology"/>
<dbReference type="InterPro" id="IPR000515">
    <property type="entry name" value="MetI-like"/>
</dbReference>
<comment type="similarity">
    <text evidence="7">Belongs to the binding-protein-dependent transport system permease family.</text>
</comment>
<feature type="transmembrane region" description="Helical" evidence="7">
    <location>
        <begin position="63"/>
        <end position="82"/>
    </location>
</feature>
<keyword evidence="3" id="KW-1003">Cell membrane</keyword>
<evidence type="ECO:0000256" key="2">
    <source>
        <dbReference type="ARBA" id="ARBA00022448"/>
    </source>
</evidence>
<evidence type="ECO:0000256" key="1">
    <source>
        <dbReference type="ARBA" id="ARBA00004651"/>
    </source>
</evidence>
<evidence type="ECO:0000259" key="8">
    <source>
        <dbReference type="PROSITE" id="PS50928"/>
    </source>
</evidence>
<organism evidence="9 10">
    <name type="scientific">Paenibacillus glycinis</name>
    <dbReference type="NCBI Taxonomy" id="2697035"/>
    <lineage>
        <taxon>Bacteria</taxon>
        <taxon>Bacillati</taxon>
        <taxon>Bacillota</taxon>
        <taxon>Bacilli</taxon>
        <taxon>Bacillales</taxon>
        <taxon>Paenibacillaceae</taxon>
        <taxon>Paenibacillus</taxon>
    </lineage>
</organism>
<keyword evidence="4 7" id="KW-0812">Transmembrane</keyword>
<feature type="domain" description="ABC transmembrane type-1" evidence="8">
    <location>
        <begin position="59"/>
        <end position="249"/>
    </location>
</feature>
<dbReference type="SUPFAM" id="SSF161098">
    <property type="entry name" value="MetI-like"/>
    <property type="match status" value="1"/>
</dbReference>
<feature type="transmembrane region" description="Helical" evidence="7">
    <location>
        <begin position="170"/>
        <end position="191"/>
    </location>
</feature>
<dbReference type="CDD" id="cd06261">
    <property type="entry name" value="TM_PBP2"/>
    <property type="match status" value="1"/>
</dbReference>
<feature type="transmembrane region" description="Helical" evidence="7">
    <location>
        <begin position="94"/>
        <end position="115"/>
    </location>
</feature>
<keyword evidence="5 7" id="KW-1133">Transmembrane helix</keyword>
<accession>A0ABW9XM67</accession>
<name>A0ABW9XM67_9BACL</name>
<dbReference type="Pfam" id="PF00528">
    <property type="entry name" value="BPD_transp_1"/>
    <property type="match status" value="1"/>
</dbReference>
<evidence type="ECO:0000256" key="5">
    <source>
        <dbReference type="ARBA" id="ARBA00022989"/>
    </source>
</evidence>